<feature type="domain" description="HTH cro/C1-type" evidence="3">
    <location>
        <begin position="9"/>
        <end position="63"/>
    </location>
</feature>
<dbReference type="InterPro" id="IPR001387">
    <property type="entry name" value="Cro/C1-type_HTH"/>
</dbReference>
<dbReference type="PANTHER" id="PTHR46558">
    <property type="entry name" value="TRACRIPTIONAL REGULATORY PROTEIN-RELATED-RELATED"/>
    <property type="match status" value="1"/>
</dbReference>
<dbReference type="SMART" id="SM00530">
    <property type="entry name" value="HTH_XRE"/>
    <property type="match status" value="1"/>
</dbReference>
<keyword evidence="5" id="KW-1185">Reference proteome</keyword>
<organism evidence="4 5">
    <name type="scientific">Eubacterium ruminantium</name>
    <dbReference type="NCBI Taxonomy" id="42322"/>
    <lineage>
        <taxon>Bacteria</taxon>
        <taxon>Bacillati</taxon>
        <taxon>Bacillota</taxon>
        <taxon>Clostridia</taxon>
        <taxon>Eubacteriales</taxon>
        <taxon>Eubacteriaceae</taxon>
        <taxon>Eubacterium</taxon>
    </lineage>
</organism>
<sequence>MKLTLYDNIKKLRKNKGMTQEELAEFLGVTVGAVSKWENGNNTPDIVMLTILADFFDVSVDVLLGYEISSKRVKNIVDEINSYTVKHMFMEAESIAKDGLSRYPHDFTVVYTAAKMYYVKAVECKDIEAAKESIHLFEKSKDYLAQNDDPNINDFTISNMIATNYLFFDNRKALKIFKENNYAGVNNSMISFILLKDMNVEESLNYSTNAMIGNLFGLITSAIYMMLALAGIGKKDKYNEGLNLADSVLQTIEYYKTDKVGYFNKYEVLIMVMKAYLYAALKDDKMMLECLKTGKKLALEFDENSSNDVARNFKFYHNMKKSFVAIDSFGASAYNGVIESLNDQFLGVEGLDKKIIKKIEDYWIGTAQ</sequence>
<keyword evidence="2" id="KW-1133">Transmembrane helix</keyword>
<evidence type="ECO:0000256" key="1">
    <source>
        <dbReference type="ARBA" id="ARBA00023125"/>
    </source>
</evidence>
<keyword evidence="2" id="KW-0812">Transmembrane</keyword>
<evidence type="ECO:0000313" key="4">
    <source>
        <dbReference type="EMBL" id="SJZ83397.1"/>
    </source>
</evidence>
<dbReference type="EMBL" id="FUXA01000010">
    <property type="protein sequence ID" value="SJZ83397.1"/>
    <property type="molecule type" value="Genomic_DNA"/>
</dbReference>
<dbReference type="SUPFAM" id="SSF47413">
    <property type="entry name" value="lambda repressor-like DNA-binding domains"/>
    <property type="match status" value="1"/>
</dbReference>
<name>A0A1T4NWG1_9FIRM</name>
<keyword evidence="1" id="KW-0238">DNA-binding</keyword>
<dbReference type="PROSITE" id="PS50943">
    <property type="entry name" value="HTH_CROC1"/>
    <property type="match status" value="1"/>
</dbReference>
<dbReference type="InterPro" id="IPR010982">
    <property type="entry name" value="Lambda_DNA-bd_dom_sf"/>
</dbReference>
<dbReference type="Pfam" id="PF01381">
    <property type="entry name" value="HTH_3"/>
    <property type="match status" value="1"/>
</dbReference>
<dbReference type="PANTHER" id="PTHR46558:SF11">
    <property type="entry name" value="HTH-TYPE TRANSCRIPTIONAL REGULATOR XRE"/>
    <property type="match status" value="1"/>
</dbReference>
<gene>
    <name evidence="4" type="ORF">SAMN02745110_01731</name>
</gene>
<dbReference type="CDD" id="cd00093">
    <property type="entry name" value="HTH_XRE"/>
    <property type="match status" value="1"/>
</dbReference>
<evidence type="ECO:0000259" key="3">
    <source>
        <dbReference type="PROSITE" id="PS50943"/>
    </source>
</evidence>
<protein>
    <submittedName>
        <fullName evidence="4">Helix-turn-helix</fullName>
    </submittedName>
</protein>
<dbReference type="AlphaFoldDB" id="A0A1T4NWG1"/>
<dbReference type="Gene3D" id="1.10.260.40">
    <property type="entry name" value="lambda repressor-like DNA-binding domains"/>
    <property type="match status" value="1"/>
</dbReference>
<evidence type="ECO:0000256" key="2">
    <source>
        <dbReference type="SAM" id="Phobius"/>
    </source>
</evidence>
<keyword evidence="2" id="KW-0472">Membrane</keyword>
<dbReference type="GO" id="GO:0003677">
    <property type="term" value="F:DNA binding"/>
    <property type="evidence" value="ECO:0007669"/>
    <property type="project" value="UniProtKB-KW"/>
</dbReference>
<evidence type="ECO:0000313" key="5">
    <source>
        <dbReference type="Proteomes" id="UP000189857"/>
    </source>
</evidence>
<reference evidence="4 5" key="1">
    <citation type="submission" date="2017-02" db="EMBL/GenBank/DDBJ databases">
        <authorList>
            <person name="Peterson S.W."/>
        </authorList>
    </citation>
    <scope>NUCLEOTIDE SEQUENCE [LARGE SCALE GENOMIC DNA]</scope>
    <source>
        <strain evidence="4 5">ATCC 17233</strain>
    </source>
</reference>
<proteinExistence type="predicted"/>
<feature type="transmembrane region" description="Helical" evidence="2">
    <location>
        <begin position="211"/>
        <end position="232"/>
    </location>
</feature>
<dbReference type="Proteomes" id="UP000189857">
    <property type="component" value="Unassembled WGS sequence"/>
</dbReference>
<dbReference type="RefSeq" id="WP_159444124.1">
    <property type="nucleotide sequence ID" value="NZ_FMTO01000009.1"/>
</dbReference>
<accession>A0A1T4NWG1</accession>